<keyword evidence="1" id="KW-0812">Transmembrane</keyword>
<keyword evidence="1" id="KW-0472">Membrane</keyword>
<feature type="transmembrane region" description="Helical" evidence="1">
    <location>
        <begin position="87"/>
        <end position="108"/>
    </location>
</feature>
<evidence type="ECO:0008006" key="4">
    <source>
        <dbReference type="Google" id="ProtNLM"/>
    </source>
</evidence>
<evidence type="ECO:0000256" key="1">
    <source>
        <dbReference type="SAM" id="Phobius"/>
    </source>
</evidence>
<evidence type="ECO:0000313" key="3">
    <source>
        <dbReference type="Proteomes" id="UP001500784"/>
    </source>
</evidence>
<feature type="transmembrane region" description="Helical" evidence="1">
    <location>
        <begin position="16"/>
        <end position="37"/>
    </location>
</feature>
<feature type="transmembrane region" description="Helical" evidence="1">
    <location>
        <begin position="208"/>
        <end position="226"/>
    </location>
</feature>
<protein>
    <recommendedName>
        <fullName evidence="4">ABC transporter permease</fullName>
    </recommendedName>
</protein>
<dbReference type="RefSeq" id="WP_152226735.1">
    <property type="nucleotide sequence ID" value="NZ_BAAALV010000002.1"/>
</dbReference>
<accession>A0ABP5AIC0</accession>
<keyword evidence="1" id="KW-1133">Transmembrane helix</keyword>
<sequence length="231" mass="25109">MNRPLAVARMQLLNKWLYLGIPGIIIASSTLIAIAILAMVPSDDGEGTRMAFSGQAVMWYFLAAGVQSLSLTFPFSQAMSVSRRSFYIGTLGLFSVLALALGVLYWLLGLVEQATNGWGVDGNIYALPWVVESAWWVQILLYFALTILLFMFGFWFATVYRRWRTTGLVAALVGFGLILLGAVAAASYTDSWASVGAWFMQLTPLSLSGWLLLGGVVLAAGSYGTLRRATP</sequence>
<keyword evidence="3" id="KW-1185">Reference proteome</keyword>
<proteinExistence type="predicted"/>
<reference evidence="3" key="1">
    <citation type="journal article" date="2019" name="Int. J. Syst. Evol. Microbiol.">
        <title>The Global Catalogue of Microorganisms (GCM) 10K type strain sequencing project: providing services to taxonomists for standard genome sequencing and annotation.</title>
        <authorList>
            <consortium name="The Broad Institute Genomics Platform"/>
            <consortium name="The Broad Institute Genome Sequencing Center for Infectious Disease"/>
            <person name="Wu L."/>
            <person name="Ma J."/>
        </authorList>
    </citation>
    <scope>NUCLEOTIDE SEQUENCE [LARGE SCALE GENOMIC DNA]</scope>
    <source>
        <strain evidence="3">JCM 13316</strain>
    </source>
</reference>
<feature type="transmembrane region" description="Helical" evidence="1">
    <location>
        <begin position="168"/>
        <end position="188"/>
    </location>
</feature>
<feature type="transmembrane region" description="Helical" evidence="1">
    <location>
        <begin position="57"/>
        <end position="75"/>
    </location>
</feature>
<name>A0ABP5AIC0_9MICC</name>
<dbReference type="Proteomes" id="UP001500784">
    <property type="component" value="Unassembled WGS sequence"/>
</dbReference>
<organism evidence="2 3">
    <name type="scientific">Arthrobacter gandavensis</name>
    <dbReference type="NCBI Taxonomy" id="169960"/>
    <lineage>
        <taxon>Bacteria</taxon>
        <taxon>Bacillati</taxon>
        <taxon>Actinomycetota</taxon>
        <taxon>Actinomycetes</taxon>
        <taxon>Micrococcales</taxon>
        <taxon>Micrococcaceae</taxon>
        <taxon>Arthrobacter</taxon>
    </lineage>
</organism>
<feature type="transmembrane region" description="Helical" evidence="1">
    <location>
        <begin position="135"/>
        <end position="156"/>
    </location>
</feature>
<dbReference type="EMBL" id="BAAALV010000002">
    <property type="protein sequence ID" value="GAA1913383.1"/>
    <property type="molecule type" value="Genomic_DNA"/>
</dbReference>
<gene>
    <name evidence="2" type="ORF">GCM10009688_17970</name>
</gene>
<evidence type="ECO:0000313" key="2">
    <source>
        <dbReference type="EMBL" id="GAA1913383.1"/>
    </source>
</evidence>
<comment type="caution">
    <text evidence="2">The sequence shown here is derived from an EMBL/GenBank/DDBJ whole genome shotgun (WGS) entry which is preliminary data.</text>
</comment>